<sequence>MTISCVDLFCGAGGLTHGFVKEGLPVVAGIDLDAACRYPYEKNNNSVFLERDVSELEPEEIEALFGEAEIRVLAGCAPCQPFSTYSQRYELDRNDRWGLLYEFARLAEGTLPEVITMENVPSVQKHEVFHDFVSDLKKLDYHVWYSVVDSTHYGVPQTRKRLVLLASQYGPIKMIEKTHEKPRTVKQVIGRLKPIAAGESSERDKLHVSATLSEINLKRIRASKPGGTWRDWPKKLVADCHKEGSGKTYPSVYGRMEWDKPAPTMTTQCYGYGNGRFGHPEQDRAISLREAAVIQGFPRDYKFIERGASVEFRTLGRMIGNAVPVGLGQAIAKSIKAHLEEYELIC</sequence>
<comment type="catalytic activity">
    <reaction evidence="6">
        <text>a 2'-deoxycytidine in DNA + S-adenosyl-L-methionine = a 5-methyl-2'-deoxycytidine in DNA + S-adenosyl-L-homocysteine + H(+)</text>
        <dbReference type="Rhea" id="RHEA:13681"/>
        <dbReference type="Rhea" id="RHEA-COMP:11369"/>
        <dbReference type="Rhea" id="RHEA-COMP:11370"/>
        <dbReference type="ChEBI" id="CHEBI:15378"/>
        <dbReference type="ChEBI" id="CHEBI:57856"/>
        <dbReference type="ChEBI" id="CHEBI:59789"/>
        <dbReference type="ChEBI" id="CHEBI:85452"/>
        <dbReference type="ChEBI" id="CHEBI:85454"/>
        <dbReference type="EC" id="2.1.1.37"/>
    </reaction>
</comment>
<comment type="similarity">
    <text evidence="7 8">Belongs to the class I-like SAM-binding methyltransferase superfamily. C5-methyltransferase family.</text>
</comment>
<dbReference type="PANTHER" id="PTHR10629">
    <property type="entry name" value="CYTOSINE-SPECIFIC METHYLTRANSFERASE"/>
    <property type="match status" value="1"/>
</dbReference>
<organism evidence="9 10">
    <name type="scientific">Microbulbifer harenosus</name>
    <dbReference type="NCBI Taxonomy" id="2576840"/>
    <lineage>
        <taxon>Bacteria</taxon>
        <taxon>Pseudomonadati</taxon>
        <taxon>Pseudomonadota</taxon>
        <taxon>Gammaproteobacteria</taxon>
        <taxon>Cellvibrionales</taxon>
        <taxon>Microbulbiferaceae</taxon>
        <taxon>Microbulbifer</taxon>
    </lineage>
</organism>
<dbReference type="Gene3D" id="3.90.120.10">
    <property type="entry name" value="DNA Methylase, subunit A, domain 2"/>
    <property type="match status" value="1"/>
</dbReference>
<feature type="active site" evidence="7">
    <location>
        <position position="79"/>
    </location>
</feature>
<accession>A0ABY2UL53</accession>
<dbReference type="PROSITE" id="PS00095">
    <property type="entry name" value="C5_MTASE_2"/>
    <property type="match status" value="1"/>
</dbReference>
<keyword evidence="4 7" id="KW-0949">S-adenosyl-L-methionine</keyword>
<name>A0ABY2UL53_9GAMM</name>
<dbReference type="RefSeq" id="WP_138234340.1">
    <property type="nucleotide sequence ID" value="NZ_CP185860.1"/>
</dbReference>
<evidence type="ECO:0000256" key="6">
    <source>
        <dbReference type="ARBA" id="ARBA00047422"/>
    </source>
</evidence>
<dbReference type="Proteomes" id="UP000306791">
    <property type="component" value="Unassembled WGS sequence"/>
</dbReference>
<dbReference type="Pfam" id="PF00145">
    <property type="entry name" value="DNA_methylase"/>
    <property type="match status" value="1"/>
</dbReference>
<evidence type="ECO:0000256" key="5">
    <source>
        <dbReference type="ARBA" id="ARBA00022747"/>
    </source>
</evidence>
<evidence type="ECO:0000256" key="4">
    <source>
        <dbReference type="ARBA" id="ARBA00022691"/>
    </source>
</evidence>
<dbReference type="InterPro" id="IPR001525">
    <property type="entry name" value="C5_MeTfrase"/>
</dbReference>
<dbReference type="PROSITE" id="PS51679">
    <property type="entry name" value="SAM_MT_C5"/>
    <property type="match status" value="1"/>
</dbReference>
<protein>
    <recommendedName>
        <fullName evidence="1">DNA (cytosine-5-)-methyltransferase</fullName>
        <ecNumber evidence="1">2.1.1.37</ecNumber>
    </recommendedName>
</protein>
<reference evidence="9 10" key="1">
    <citation type="submission" date="2019-05" db="EMBL/GenBank/DDBJ databases">
        <title>Microbulbifer harenosus sp. nov., an alginate-degrading bacterium isolated from coastal sand.</title>
        <authorList>
            <person name="Huang H."/>
            <person name="Mo K."/>
            <person name="Bao S."/>
        </authorList>
    </citation>
    <scope>NUCLEOTIDE SEQUENCE [LARGE SCALE GENOMIC DNA]</scope>
    <source>
        <strain evidence="9 10">HB161719</strain>
    </source>
</reference>
<evidence type="ECO:0000256" key="1">
    <source>
        <dbReference type="ARBA" id="ARBA00011975"/>
    </source>
</evidence>
<dbReference type="InterPro" id="IPR031303">
    <property type="entry name" value="C5_meth_CS"/>
</dbReference>
<dbReference type="InterPro" id="IPR050390">
    <property type="entry name" value="C5-Methyltransferase"/>
</dbReference>
<dbReference type="SUPFAM" id="SSF53335">
    <property type="entry name" value="S-adenosyl-L-methionine-dependent methyltransferases"/>
    <property type="match status" value="1"/>
</dbReference>
<dbReference type="NCBIfam" id="TIGR00675">
    <property type="entry name" value="dcm"/>
    <property type="match status" value="1"/>
</dbReference>
<comment type="caution">
    <text evidence="9">The sequence shown here is derived from an EMBL/GenBank/DDBJ whole genome shotgun (WGS) entry which is preliminary data.</text>
</comment>
<dbReference type="PRINTS" id="PR00105">
    <property type="entry name" value="C5METTRFRASE"/>
</dbReference>
<evidence type="ECO:0000256" key="8">
    <source>
        <dbReference type="RuleBase" id="RU000416"/>
    </source>
</evidence>
<keyword evidence="10" id="KW-1185">Reference proteome</keyword>
<evidence type="ECO:0000256" key="7">
    <source>
        <dbReference type="PROSITE-ProRule" id="PRU01016"/>
    </source>
</evidence>
<proteinExistence type="inferred from homology"/>
<dbReference type="Gene3D" id="3.40.50.150">
    <property type="entry name" value="Vaccinia Virus protein VP39"/>
    <property type="match status" value="1"/>
</dbReference>
<dbReference type="EMBL" id="VANI01000004">
    <property type="protein sequence ID" value="TLM79167.1"/>
    <property type="molecule type" value="Genomic_DNA"/>
</dbReference>
<dbReference type="EC" id="2.1.1.37" evidence="1"/>
<dbReference type="GO" id="GO:0032259">
    <property type="term" value="P:methylation"/>
    <property type="evidence" value="ECO:0007669"/>
    <property type="project" value="UniProtKB-KW"/>
</dbReference>
<evidence type="ECO:0000313" key="9">
    <source>
        <dbReference type="EMBL" id="TLM79167.1"/>
    </source>
</evidence>
<evidence type="ECO:0000256" key="2">
    <source>
        <dbReference type="ARBA" id="ARBA00022603"/>
    </source>
</evidence>
<dbReference type="InterPro" id="IPR029063">
    <property type="entry name" value="SAM-dependent_MTases_sf"/>
</dbReference>
<dbReference type="PANTHER" id="PTHR10629:SF52">
    <property type="entry name" value="DNA (CYTOSINE-5)-METHYLTRANSFERASE 1"/>
    <property type="match status" value="1"/>
</dbReference>
<evidence type="ECO:0000313" key="10">
    <source>
        <dbReference type="Proteomes" id="UP000306791"/>
    </source>
</evidence>
<keyword evidence="2 7" id="KW-0489">Methyltransferase</keyword>
<evidence type="ECO:0000256" key="3">
    <source>
        <dbReference type="ARBA" id="ARBA00022679"/>
    </source>
</evidence>
<keyword evidence="3 7" id="KW-0808">Transferase</keyword>
<keyword evidence="5" id="KW-0680">Restriction system</keyword>
<gene>
    <name evidence="9" type="ORF">FDY93_03410</name>
</gene>
<dbReference type="GO" id="GO:0008168">
    <property type="term" value="F:methyltransferase activity"/>
    <property type="evidence" value="ECO:0007669"/>
    <property type="project" value="UniProtKB-KW"/>
</dbReference>